<dbReference type="Proteomes" id="UP000509623">
    <property type="component" value="Chromosome"/>
</dbReference>
<gene>
    <name evidence="4" type="ORF">GKP14_02000</name>
</gene>
<feature type="domain" description="Putative nitroreductase TM1586" evidence="3">
    <location>
        <begin position="2"/>
        <end position="213"/>
    </location>
</feature>
<accession>A0ABX6PV04</accession>
<keyword evidence="2" id="KW-0560">Oxidoreductase</keyword>
<dbReference type="Pfam" id="PF14512">
    <property type="entry name" value="TM1586_NiRdase"/>
    <property type="match status" value="1"/>
</dbReference>
<evidence type="ECO:0000259" key="3">
    <source>
        <dbReference type="Pfam" id="PF14512"/>
    </source>
</evidence>
<evidence type="ECO:0000256" key="2">
    <source>
        <dbReference type="ARBA" id="ARBA00023002"/>
    </source>
</evidence>
<dbReference type="PANTHER" id="PTHR43673">
    <property type="entry name" value="NAD(P)H NITROREDUCTASE YDGI-RELATED"/>
    <property type="match status" value="1"/>
</dbReference>
<proteinExistence type="inferred from homology"/>
<evidence type="ECO:0000313" key="5">
    <source>
        <dbReference type="Proteomes" id="UP000509623"/>
    </source>
</evidence>
<dbReference type="InterPro" id="IPR000415">
    <property type="entry name" value="Nitroreductase-like"/>
</dbReference>
<name>A0ABX6PV04_9FIRM</name>
<comment type="similarity">
    <text evidence="1">Belongs to the nitroreductase family.</text>
</comment>
<dbReference type="EMBL" id="CP046161">
    <property type="protein sequence ID" value="QKO29887.1"/>
    <property type="molecule type" value="Genomic_DNA"/>
</dbReference>
<keyword evidence="5" id="KW-1185">Reference proteome</keyword>
<dbReference type="Gene3D" id="3.40.109.30">
    <property type="entry name" value="putative nitroreductase (tm1586), domain 2"/>
    <property type="match status" value="1"/>
</dbReference>
<dbReference type="PANTHER" id="PTHR43673:SF10">
    <property type="entry name" value="NADH DEHYDROGENASE_NAD(P)H NITROREDUCTASE XCC3605-RELATED"/>
    <property type="match status" value="1"/>
</dbReference>
<sequence length="220" mass="24064">MNLAEAIRARHAVRSYTDRKISSSILEQLQIEVDTCNRESGLHIQLITDEPEAFGGLTARFGNFSGVTNYLGMVGKVSFDLGELAGYYGERLVLKAQQLGLNSCWVAASFRKSKCAAKVVPGEKLVCVIPIGYGKTQGVPHKSKPMQELCKVEGPMPDWFHAGMEAAMLAPTALNRQKFCFTLTNGKADVASNGGFYSDIDLGIVRYHFAAGAGREHCRW</sequence>
<dbReference type="SUPFAM" id="SSF55469">
    <property type="entry name" value="FMN-dependent nitroreductase-like"/>
    <property type="match status" value="1"/>
</dbReference>
<evidence type="ECO:0000313" key="4">
    <source>
        <dbReference type="EMBL" id="QKO29887.1"/>
    </source>
</evidence>
<dbReference type="Gene3D" id="3.40.109.10">
    <property type="entry name" value="NADH Oxidase"/>
    <property type="match status" value="1"/>
</dbReference>
<evidence type="ECO:0000256" key="1">
    <source>
        <dbReference type="ARBA" id="ARBA00007118"/>
    </source>
</evidence>
<organism evidence="4 5">
    <name type="scientific">Caproicibacterium lactatifermentans</name>
    <dbReference type="NCBI Taxonomy" id="2666138"/>
    <lineage>
        <taxon>Bacteria</taxon>
        <taxon>Bacillati</taxon>
        <taxon>Bacillota</taxon>
        <taxon>Clostridia</taxon>
        <taxon>Eubacteriales</taxon>
        <taxon>Oscillospiraceae</taxon>
        <taxon>Caproicibacterium</taxon>
    </lineage>
</organism>
<dbReference type="InterPro" id="IPR029478">
    <property type="entry name" value="TM1586_NiRdase"/>
</dbReference>
<protein>
    <submittedName>
        <fullName evidence="4">Nitroreductase</fullName>
    </submittedName>
</protein>
<dbReference type="RefSeq" id="WP_174403021.1">
    <property type="nucleotide sequence ID" value="NZ_CP046161.1"/>
</dbReference>
<reference evidence="5" key="1">
    <citation type="submission" date="2019-11" db="EMBL/GenBank/DDBJ databases">
        <authorList>
            <person name="Ren C."/>
            <person name="Wang H."/>
            <person name="Xu Y."/>
        </authorList>
    </citation>
    <scope>NUCLEOTIDE SEQUENCE [LARGE SCALE GENOMIC DNA]</scope>
    <source>
        <strain evidence="5">JNU-WLY1368</strain>
    </source>
</reference>